<sequence>MIADKEGLLEELIRPKDGVVNQCIQEGVIVSSICCTFGVMEIRKTEAENLAPEPPKKHDQEFRAIVEQLTVQVKRIVKAERQSTICGSSCASKACSFSLAHKLPSAGAGEDRTGYYMRISVMRGKAHPQLRIAVPATARGPLHPPAIREKRNSKPARRTEANASRTKIAYSRGCHEDSSKLRSSSYQTLTTFSTCEDLPARHKTNWTTSTSQTDEIRISSVSYRSRGCYAVQLKVREHPLMALEEFTEYLNSP</sequence>
<accession>A0AAN9Y4Q5</accession>
<organism evidence="2 3">
    <name type="scientific">Parthenolecanium corni</name>
    <dbReference type="NCBI Taxonomy" id="536013"/>
    <lineage>
        <taxon>Eukaryota</taxon>
        <taxon>Metazoa</taxon>
        <taxon>Ecdysozoa</taxon>
        <taxon>Arthropoda</taxon>
        <taxon>Hexapoda</taxon>
        <taxon>Insecta</taxon>
        <taxon>Pterygota</taxon>
        <taxon>Neoptera</taxon>
        <taxon>Paraneoptera</taxon>
        <taxon>Hemiptera</taxon>
        <taxon>Sternorrhyncha</taxon>
        <taxon>Coccoidea</taxon>
        <taxon>Coccidae</taxon>
        <taxon>Parthenolecanium</taxon>
    </lineage>
</organism>
<reference evidence="2 3" key="1">
    <citation type="submission" date="2024-03" db="EMBL/GenBank/DDBJ databases">
        <title>Adaptation during the transition from Ophiocordyceps entomopathogen to insect associate is accompanied by gene loss and intensified selection.</title>
        <authorList>
            <person name="Ward C.M."/>
            <person name="Onetto C.A."/>
            <person name="Borneman A.R."/>
        </authorList>
    </citation>
    <scope>NUCLEOTIDE SEQUENCE [LARGE SCALE GENOMIC DNA]</scope>
    <source>
        <strain evidence="2">AWRI1</strain>
        <tissue evidence="2">Single Adult Female</tissue>
    </source>
</reference>
<name>A0AAN9Y4Q5_9HEMI</name>
<gene>
    <name evidence="2" type="ORF">V9T40_001788</name>
</gene>
<evidence type="ECO:0000256" key="1">
    <source>
        <dbReference type="SAM" id="MobiDB-lite"/>
    </source>
</evidence>
<protein>
    <submittedName>
        <fullName evidence="2">Uncharacterized protein</fullName>
    </submittedName>
</protein>
<proteinExistence type="predicted"/>
<feature type="region of interest" description="Disordered" evidence="1">
    <location>
        <begin position="139"/>
        <end position="164"/>
    </location>
</feature>
<evidence type="ECO:0000313" key="3">
    <source>
        <dbReference type="Proteomes" id="UP001367676"/>
    </source>
</evidence>
<dbReference type="Proteomes" id="UP001367676">
    <property type="component" value="Unassembled WGS sequence"/>
</dbReference>
<dbReference type="EMBL" id="JBBCAQ010000022">
    <property type="protein sequence ID" value="KAK7590175.1"/>
    <property type="molecule type" value="Genomic_DNA"/>
</dbReference>
<evidence type="ECO:0000313" key="2">
    <source>
        <dbReference type="EMBL" id="KAK7590175.1"/>
    </source>
</evidence>
<dbReference type="AlphaFoldDB" id="A0AAN9Y4Q5"/>
<feature type="compositionally biased region" description="Basic and acidic residues" evidence="1">
    <location>
        <begin position="146"/>
        <end position="160"/>
    </location>
</feature>
<keyword evidence="3" id="KW-1185">Reference proteome</keyword>
<comment type="caution">
    <text evidence="2">The sequence shown here is derived from an EMBL/GenBank/DDBJ whole genome shotgun (WGS) entry which is preliminary data.</text>
</comment>